<feature type="compositionally biased region" description="Basic residues" evidence="1">
    <location>
        <begin position="87"/>
        <end position="96"/>
    </location>
</feature>
<comment type="caution">
    <text evidence="2">The sequence shown here is derived from an EMBL/GenBank/DDBJ whole genome shotgun (WGS) entry which is preliminary data.</text>
</comment>
<feature type="region of interest" description="Disordered" evidence="1">
    <location>
        <begin position="1"/>
        <end position="28"/>
    </location>
</feature>
<name>A0ABP8TQA7_9ACTN</name>
<feature type="compositionally biased region" description="Low complexity" evidence="1">
    <location>
        <begin position="19"/>
        <end position="28"/>
    </location>
</feature>
<evidence type="ECO:0000256" key="1">
    <source>
        <dbReference type="SAM" id="MobiDB-lite"/>
    </source>
</evidence>
<keyword evidence="3" id="KW-1185">Reference proteome</keyword>
<accession>A0ABP8TQA7</accession>
<dbReference type="Proteomes" id="UP001500212">
    <property type="component" value="Unassembled WGS sequence"/>
</dbReference>
<feature type="compositionally biased region" description="Pro residues" evidence="1">
    <location>
        <begin position="100"/>
        <end position="109"/>
    </location>
</feature>
<feature type="compositionally biased region" description="Low complexity" evidence="1">
    <location>
        <begin position="57"/>
        <end position="86"/>
    </location>
</feature>
<sequence>MQHPERSRRRRRDAGLNQVTSWTRRTVGVGVVLSGLLTAGLAHLLPGQAADRPHAGPAAPTPSERPATPSTTTSSPSASTGSSASARPHRTHRHHLTPPATAPAAPPSAPARRPTHATSGGS</sequence>
<organism evidence="2 3">
    <name type="scientific">Actinoallomurus liliacearum</name>
    <dbReference type="NCBI Taxonomy" id="1080073"/>
    <lineage>
        <taxon>Bacteria</taxon>
        <taxon>Bacillati</taxon>
        <taxon>Actinomycetota</taxon>
        <taxon>Actinomycetes</taxon>
        <taxon>Streptosporangiales</taxon>
        <taxon>Thermomonosporaceae</taxon>
        <taxon>Actinoallomurus</taxon>
    </lineage>
</organism>
<feature type="compositionally biased region" description="Low complexity" evidence="1">
    <location>
        <begin position="110"/>
        <end position="122"/>
    </location>
</feature>
<proteinExistence type="predicted"/>
<dbReference type="EMBL" id="BAABHJ010000019">
    <property type="protein sequence ID" value="GAA4612019.1"/>
    <property type="molecule type" value="Genomic_DNA"/>
</dbReference>
<evidence type="ECO:0000313" key="2">
    <source>
        <dbReference type="EMBL" id="GAA4612019.1"/>
    </source>
</evidence>
<protein>
    <submittedName>
        <fullName evidence="2">Uncharacterized protein</fullName>
    </submittedName>
</protein>
<evidence type="ECO:0000313" key="3">
    <source>
        <dbReference type="Proteomes" id="UP001500212"/>
    </source>
</evidence>
<feature type="region of interest" description="Disordered" evidence="1">
    <location>
        <begin position="48"/>
        <end position="122"/>
    </location>
</feature>
<gene>
    <name evidence="2" type="ORF">GCM10023195_51250</name>
</gene>
<reference evidence="3" key="1">
    <citation type="journal article" date="2019" name="Int. J. Syst. Evol. Microbiol.">
        <title>The Global Catalogue of Microorganisms (GCM) 10K type strain sequencing project: providing services to taxonomists for standard genome sequencing and annotation.</title>
        <authorList>
            <consortium name="The Broad Institute Genomics Platform"/>
            <consortium name="The Broad Institute Genome Sequencing Center for Infectious Disease"/>
            <person name="Wu L."/>
            <person name="Ma J."/>
        </authorList>
    </citation>
    <scope>NUCLEOTIDE SEQUENCE [LARGE SCALE GENOMIC DNA]</scope>
    <source>
        <strain evidence="3">JCM 17938</strain>
    </source>
</reference>
<dbReference type="RefSeq" id="WP_345359426.1">
    <property type="nucleotide sequence ID" value="NZ_BAABHJ010000019.1"/>
</dbReference>
<feature type="compositionally biased region" description="Basic residues" evidence="1">
    <location>
        <begin position="1"/>
        <end position="12"/>
    </location>
</feature>